<feature type="transmembrane region" description="Helical" evidence="8">
    <location>
        <begin position="226"/>
        <end position="249"/>
    </location>
</feature>
<feature type="transmembrane region" description="Helical" evidence="8">
    <location>
        <begin position="378"/>
        <end position="398"/>
    </location>
</feature>
<dbReference type="OrthoDB" id="63984at2"/>
<keyword evidence="7 8" id="KW-0472">Membrane</keyword>
<feature type="transmembrane region" description="Helical" evidence="8">
    <location>
        <begin position="175"/>
        <end position="195"/>
    </location>
</feature>
<dbReference type="GO" id="GO:0005886">
    <property type="term" value="C:plasma membrane"/>
    <property type="evidence" value="ECO:0007669"/>
    <property type="project" value="UniProtKB-SubCell"/>
</dbReference>
<reference evidence="10 11" key="2">
    <citation type="journal article" date="2010" name="Stand. Genomic Sci.">
        <title>Complete genome sequence of Gordonia bronchialis type strain (3410).</title>
        <authorList>
            <person name="Ivanova N."/>
            <person name="Sikorski J."/>
            <person name="Jando M."/>
            <person name="Lapidus A."/>
            <person name="Nolan M."/>
            <person name="Lucas S."/>
            <person name="Del Rio T.G."/>
            <person name="Tice H."/>
            <person name="Copeland A."/>
            <person name="Cheng J.F."/>
            <person name="Chen F."/>
            <person name="Bruce D."/>
            <person name="Goodwin L."/>
            <person name="Pitluck S."/>
            <person name="Mavromatis K."/>
            <person name="Ovchinnikova G."/>
            <person name="Pati A."/>
            <person name="Chen A."/>
            <person name="Palaniappan K."/>
            <person name="Land M."/>
            <person name="Hauser L."/>
            <person name="Chang Y.J."/>
            <person name="Jeffries C.D."/>
            <person name="Chain P."/>
            <person name="Saunders E."/>
            <person name="Han C."/>
            <person name="Detter J.C."/>
            <person name="Brettin T."/>
            <person name="Rohde M."/>
            <person name="Goker M."/>
            <person name="Bristow J."/>
            <person name="Eisen J.A."/>
            <person name="Markowitz V."/>
            <person name="Hugenholtz P."/>
            <person name="Klenk H.P."/>
            <person name="Kyrpides N.C."/>
        </authorList>
    </citation>
    <scope>NUCLEOTIDE SEQUENCE [LARGE SCALE GENOMIC DNA]</scope>
    <source>
        <strain evidence="11">ATCC 25592 / DSM 43247 / BCRC 13721 / JCM 3198 / KCTC 3076 / NBRC 16047 / NCTC 10667</strain>
    </source>
</reference>
<dbReference type="PANTHER" id="PTHR43271:SF1">
    <property type="entry name" value="INNER MEMBRANE TRANSPORT PROTEIN YNFM"/>
    <property type="match status" value="1"/>
</dbReference>
<dbReference type="Pfam" id="PF07690">
    <property type="entry name" value="MFS_1"/>
    <property type="match status" value="1"/>
</dbReference>
<reference evidence="11" key="1">
    <citation type="submission" date="2009-10" db="EMBL/GenBank/DDBJ databases">
        <title>The complete chromosome of Gordonia bronchialis DSM 43247.</title>
        <authorList>
            <consortium name="US DOE Joint Genome Institute (JGI-PGF)"/>
            <person name="Lucas S."/>
            <person name="Copeland A."/>
            <person name="Lapidus A."/>
            <person name="Glavina del Rio T."/>
            <person name="Dalin E."/>
            <person name="Tice H."/>
            <person name="Bruce D."/>
            <person name="Goodwin L."/>
            <person name="Pitluck S."/>
            <person name="Kyrpides N."/>
            <person name="Mavromatis K."/>
            <person name="Ivanova N."/>
            <person name="Ovchinnikova G."/>
            <person name="Saunders E."/>
            <person name="Brettin T."/>
            <person name="Detter J.C."/>
            <person name="Han C."/>
            <person name="Larimer F."/>
            <person name="Land M."/>
            <person name="Hauser L."/>
            <person name="Markowitz V."/>
            <person name="Cheng J.-F."/>
            <person name="Hugenholtz P."/>
            <person name="Woyke T."/>
            <person name="Wu D."/>
            <person name="Jando M."/>
            <person name="Schneider S."/>
            <person name="Goeker M."/>
            <person name="Klenk H.-P."/>
            <person name="Eisen J.A."/>
        </authorList>
    </citation>
    <scope>NUCLEOTIDE SEQUENCE [LARGE SCALE GENOMIC DNA]</scope>
    <source>
        <strain evidence="11">ATCC 25592 / DSM 43247 / BCRC 13721 / JCM 3198 / KCTC 3076 / NBRC 16047 / NCTC 10667</strain>
    </source>
</reference>
<dbReference type="SUPFAM" id="SSF103473">
    <property type="entry name" value="MFS general substrate transporter"/>
    <property type="match status" value="1"/>
</dbReference>
<keyword evidence="6 8" id="KW-1133">Transmembrane helix</keyword>
<dbReference type="InterPro" id="IPR020846">
    <property type="entry name" value="MFS_dom"/>
</dbReference>
<dbReference type="STRING" id="526226.Gbro_1120"/>
<evidence type="ECO:0000256" key="5">
    <source>
        <dbReference type="ARBA" id="ARBA00022692"/>
    </source>
</evidence>
<feature type="transmembrane region" description="Helical" evidence="8">
    <location>
        <begin position="261"/>
        <end position="280"/>
    </location>
</feature>
<dbReference type="RefSeq" id="WP_012833005.1">
    <property type="nucleotide sequence ID" value="NC_013441.1"/>
</dbReference>
<protein>
    <submittedName>
        <fullName evidence="10">Major facilitator superfamily MFS_1</fullName>
    </submittedName>
</protein>
<evidence type="ECO:0000256" key="1">
    <source>
        <dbReference type="ARBA" id="ARBA00004651"/>
    </source>
</evidence>
<keyword evidence="4" id="KW-1003">Cell membrane</keyword>
<evidence type="ECO:0000256" key="2">
    <source>
        <dbReference type="ARBA" id="ARBA00008335"/>
    </source>
</evidence>
<dbReference type="HOGENOM" id="CLU_001265_19_3_11"/>
<proteinExistence type="inferred from homology"/>
<name>D0L4X6_GORB4</name>
<feature type="transmembrane region" description="Helical" evidence="8">
    <location>
        <begin position="312"/>
        <end position="339"/>
    </location>
</feature>
<accession>D0L4X6</accession>
<sequence>MSSPPDRLRRGTPAYRRATRVLFVAGLTTFAAMYGTQALLPELSDAFGVSPAGAALSVSVTTGAIAVSIIPLAVASERIGRTRMMIGASVLFTVVGLLLPLSPGLGWLLVGRGVQGVALAGVPAVAMAYLAEEVEPAALGEAMGRYVAGTTLGGLLGRVLPAVMLEAPLADDVQWRAALASVGVLSAVLTAYFVARLPASRNFVAKDVSVRATVAHLGGHLRDPRLLPLFGCAFVLMGGFVSAYNYLGYRLLGGPFNLSEAVVGLVFLLYLAGTVSSAVAGRWADRFGRGAIMAAVIVAAAVGLALTVVDNLVLVVIGMGIYTAGFFGAHSVASGWVGVVATSHRAEASSLYLFAYYLGSSVLGAVSGIAYASAGWDGVLIFVGVGLVLALGLVGMLVRQPKASS</sequence>
<feature type="transmembrane region" description="Helical" evidence="8">
    <location>
        <begin position="351"/>
        <end position="372"/>
    </location>
</feature>
<feature type="domain" description="Major facilitator superfamily (MFS) profile" evidence="9">
    <location>
        <begin position="14"/>
        <end position="402"/>
    </location>
</feature>
<dbReference type="KEGG" id="gbr:Gbro_1120"/>
<keyword evidence="3" id="KW-0813">Transport</keyword>
<gene>
    <name evidence="10" type="ordered locus">Gbro_1120</name>
</gene>
<evidence type="ECO:0000256" key="8">
    <source>
        <dbReference type="SAM" id="Phobius"/>
    </source>
</evidence>
<dbReference type="eggNOG" id="COG2814">
    <property type="taxonomic scope" value="Bacteria"/>
</dbReference>
<dbReference type="AlphaFoldDB" id="D0L4X6"/>
<evidence type="ECO:0000313" key="10">
    <source>
        <dbReference type="EMBL" id="ACY20428.1"/>
    </source>
</evidence>
<dbReference type="Proteomes" id="UP000001219">
    <property type="component" value="Chromosome"/>
</dbReference>
<dbReference type="GO" id="GO:0022857">
    <property type="term" value="F:transmembrane transporter activity"/>
    <property type="evidence" value="ECO:0007669"/>
    <property type="project" value="InterPro"/>
</dbReference>
<dbReference type="PROSITE" id="PS50850">
    <property type="entry name" value="MFS"/>
    <property type="match status" value="1"/>
</dbReference>
<dbReference type="Gene3D" id="1.20.1250.20">
    <property type="entry name" value="MFS general substrate transporter like domains"/>
    <property type="match status" value="1"/>
</dbReference>
<feature type="transmembrane region" description="Helical" evidence="8">
    <location>
        <begin position="287"/>
        <end position="306"/>
    </location>
</feature>
<evidence type="ECO:0000259" key="9">
    <source>
        <dbReference type="PROSITE" id="PS50850"/>
    </source>
</evidence>
<evidence type="ECO:0000256" key="3">
    <source>
        <dbReference type="ARBA" id="ARBA00022448"/>
    </source>
</evidence>
<keyword evidence="5 8" id="KW-0812">Transmembrane</keyword>
<comment type="similarity">
    <text evidence="2">Belongs to the major facilitator superfamily.</text>
</comment>
<feature type="transmembrane region" description="Helical" evidence="8">
    <location>
        <begin position="21"/>
        <end position="40"/>
    </location>
</feature>
<comment type="subcellular location">
    <subcellularLocation>
        <location evidence="1">Cell membrane</location>
        <topology evidence="1">Multi-pass membrane protein</topology>
    </subcellularLocation>
</comment>
<dbReference type="PANTHER" id="PTHR43271">
    <property type="entry name" value="BLL2771 PROTEIN"/>
    <property type="match status" value="1"/>
</dbReference>
<organism evidence="10 11">
    <name type="scientific">Gordonia bronchialis (strain ATCC 25592 / DSM 43247 / BCRC 13721 / JCM 3198 / KCTC 3076 / NBRC 16047 / NCTC 10667)</name>
    <name type="common">Rhodococcus bronchialis</name>
    <dbReference type="NCBI Taxonomy" id="526226"/>
    <lineage>
        <taxon>Bacteria</taxon>
        <taxon>Bacillati</taxon>
        <taxon>Actinomycetota</taxon>
        <taxon>Actinomycetes</taxon>
        <taxon>Mycobacteriales</taxon>
        <taxon>Gordoniaceae</taxon>
        <taxon>Gordonia</taxon>
    </lineage>
</organism>
<feature type="transmembrane region" description="Helical" evidence="8">
    <location>
        <begin position="86"/>
        <end position="108"/>
    </location>
</feature>
<evidence type="ECO:0000256" key="4">
    <source>
        <dbReference type="ARBA" id="ARBA00022475"/>
    </source>
</evidence>
<keyword evidence="11" id="KW-1185">Reference proteome</keyword>
<dbReference type="InterPro" id="IPR036259">
    <property type="entry name" value="MFS_trans_sf"/>
</dbReference>
<evidence type="ECO:0000256" key="6">
    <source>
        <dbReference type="ARBA" id="ARBA00022989"/>
    </source>
</evidence>
<evidence type="ECO:0000313" key="11">
    <source>
        <dbReference type="Proteomes" id="UP000001219"/>
    </source>
</evidence>
<dbReference type="CDD" id="cd17324">
    <property type="entry name" value="MFS_NepI_like"/>
    <property type="match status" value="1"/>
</dbReference>
<dbReference type="EMBL" id="CP001802">
    <property type="protein sequence ID" value="ACY20428.1"/>
    <property type="molecule type" value="Genomic_DNA"/>
</dbReference>
<dbReference type="InterPro" id="IPR011701">
    <property type="entry name" value="MFS"/>
</dbReference>
<feature type="transmembrane region" description="Helical" evidence="8">
    <location>
        <begin position="52"/>
        <end position="74"/>
    </location>
</feature>
<evidence type="ECO:0000256" key="7">
    <source>
        <dbReference type="ARBA" id="ARBA00023136"/>
    </source>
</evidence>